<protein>
    <submittedName>
        <fullName evidence="1">Uncharacterized protein</fullName>
    </submittedName>
</protein>
<dbReference type="Proteomes" id="UP001497535">
    <property type="component" value="Unassembled WGS sequence"/>
</dbReference>
<comment type="caution">
    <text evidence="1">The sequence shown here is derived from an EMBL/GenBank/DDBJ whole genome shotgun (WGS) entry which is preliminary data.</text>
</comment>
<organism evidence="1 2">
    <name type="scientific">Meloidogyne enterolobii</name>
    <name type="common">Root-knot nematode worm</name>
    <name type="synonym">Meloidogyne mayaguensis</name>
    <dbReference type="NCBI Taxonomy" id="390850"/>
    <lineage>
        <taxon>Eukaryota</taxon>
        <taxon>Metazoa</taxon>
        <taxon>Ecdysozoa</taxon>
        <taxon>Nematoda</taxon>
        <taxon>Chromadorea</taxon>
        <taxon>Rhabditida</taxon>
        <taxon>Tylenchina</taxon>
        <taxon>Tylenchomorpha</taxon>
        <taxon>Tylenchoidea</taxon>
        <taxon>Meloidogynidae</taxon>
        <taxon>Meloidogyninae</taxon>
        <taxon>Meloidogyne</taxon>
    </lineage>
</organism>
<evidence type="ECO:0000313" key="2">
    <source>
        <dbReference type="Proteomes" id="UP001497535"/>
    </source>
</evidence>
<gene>
    <name evidence="1" type="ORF">MENTE1834_LOCUS16984</name>
</gene>
<name>A0ACB0YUV7_MELEN</name>
<sequence>MTVCFYPFHKVYAEKSFCRCGGSRACRAERRPPLRYVRRNRSEAAPPYGFSIFRDL</sequence>
<proteinExistence type="predicted"/>
<evidence type="ECO:0000313" key="1">
    <source>
        <dbReference type="EMBL" id="CAK5064264.1"/>
    </source>
</evidence>
<accession>A0ACB0YUV7</accession>
<reference evidence="1" key="1">
    <citation type="submission" date="2023-11" db="EMBL/GenBank/DDBJ databases">
        <authorList>
            <person name="Poullet M."/>
        </authorList>
    </citation>
    <scope>NUCLEOTIDE SEQUENCE</scope>
    <source>
        <strain evidence="1">E1834</strain>
    </source>
</reference>
<keyword evidence="2" id="KW-1185">Reference proteome</keyword>
<dbReference type="EMBL" id="CAVMJV010000019">
    <property type="protein sequence ID" value="CAK5064264.1"/>
    <property type="molecule type" value="Genomic_DNA"/>
</dbReference>